<gene>
    <name evidence="1" type="ORF">GCM10010448_07940</name>
</gene>
<accession>A0ABP6KZY1</accession>
<dbReference type="RefSeq" id="WP_234517359.1">
    <property type="nucleotide sequence ID" value="NZ_BAAAUF010000007.1"/>
</dbReference>
<name>A0ABP6KZY1_9ACTN</name>
<dbReference type="EMBL" id="BAAAUF010000007">
    <property type="protein sequence ID" value="GAA3028387.1"/>
    <property type="molecule type" value="Genomic_DNA"/>
</dbReference>
<organism evidence="1 2">
    <name type="scientific">Streptomyces glomeratus</name>
    <dbReference type="NCBI Taxonomy" id="284452"/>
    <lineage>
        <taxon>Bacteria</taxon>
        <taxon>Bacillati</taxon>
        <taxon>Actinomycetota</taxon>
        <taxon>Actinomycetes</taxon>
        <taxon>Kitasatosporales</taxon>
        <taxon>Streptomycetaceae</taxon>
        <taxon>Streptomyces</taxon>
    </lineage>
</organism>
<evidence type="ECO:0000313" key="1">
    <source>
        <dbReference type="EMBL" id="GAA3028387.1"/>
    </source>
</evidence>
<reference evidence="2" key="1">
    <citation type="journal article" date="2019" name="Int. J. Syst. Evol. Microbiol.">
        <title>The Global Catalogue of Microorganisms (GCM) 10K type strain sequencing project: providing services to taxonomists for standard genome sequencing and annotation.</title>
        <authorList>
            <consortium name="The Broad Institute Genomics Platform"/>
            <consortium name="The Broad Institute Genome Sequencing Center for Infectious Disease"/>
            <person name="Wu L."/>
            <person name="Ma J."/>
        </authorList>
    </citation>
    <scope>NUCLEOTIDE SEQUENCE [LARGE SCALE GENOMIC DNA]</scope>
    <source>
        <strain evidence="2">JCM 9091</strain>
    </source>
</reference>
<keyword evidence="2" id="KW-1185">Reference proteome</keyword>
<sequence length="81" mass="8827">MTASTASSRRETTTAERVTVNLSARSSAALETAAGLSGDTKTDTINRAIQVYAYLEEIASRGGELFVREPDEQSPVRLRFF</sequence>
<dbReference type="Proteomes" id="UP001501532">
    <property type="component" value="Unassembled WGS sequence"/>
</dbReference>
<protein>
    <submittedName>
        <fullName evidence="1">Uncharacterized protein</fullName>
    </submittedName>
</protein>
<proteinExistence type="predicted"/>
<evidence type="ECO:0000313" key="2">
    <source>
        <dbReference type="Proteomes" id="UP001501532"/>
    </source>
</evidence>
<comment type="caution">
    <text evidence="1">The sequence shown here is derived from an EMBL/GenBank/DDBJ whole genome shotgun (WGS) entry which is preliminary data.</text>
</comment>